<dbReference type="Proteomes" id="UP001314170">
    <property type="component" value="Unassembled WGS sequence"/>
</dbReference>
<keyword evidence="2" id="KW-1185">Reference proteome</keyword>
<dbReference type="Gene3D" id="1.25.40.20">
    <property type="entry name" value="Ankyrin repeat-containing domain"/>
    <property type="match status" value="1"/>
</dbReference>
<dbReference type="InterPro" id="IPR036770">
    <property type="entry name" value="Ankyrin_rpt-contain_sf"/>
</dbReference>
<accession>A0AAV1RJP5</accession>
<dbReference type="PANTHER" id="PTHR24121">
    <property type="entry name" value="NO MECHANORECEPTOR POTENTIAL C, ISOFORM D-RELATED"/>
    <property type="match status" value="1"/>
</dbReference>
<dbReference type="SMART" id="SM00248">
    <property type="entry name" value="ANK"/>
    <property type="match status" value="4"/>
</dbReference>
<organism evidence="1 2">
    <name type="scientific">Dovyalis caffra</name>
    <dbReference type="NCBI Taxonomy" id="77055"/>
    <lineage>
        <taxon>Eukaryota</taxon>
        <taxon>Viridiplantae</taxon>
        <taxon>Streptophyta</taxon>
        <taxon>Embryophyta</taxon>
        <taxon>Tracheophyta</taxon>
        <taxon>Spermatophyta</taxon>
        <taxon>Magnoliopsida</taxon>
        <taxon>eudicotyledons</taxon>
        <taxon>Gunneridae</taxon>
        <taxon>Pentapetalae</taxon>
        <taxon>rosids</taxon>
        <taxon>fabids</taxon>
        <taxon>Malpighiales</taxon>
        <taxon>Salicaceae</taxon>
        <taxon>Flacourtieae</taxon>
        <taxon>Dovyalis</taxon>
    </lineage>
</organism>
<evidence type="ECO:0000313" key="1">
    <source>
        <dbReference type="EMBL" id="CAK7336975.1"/>
    </source>
</evidence>
<name>A0AAV1RJP5_9ROSI</name>
<dbReference type="InterPro" id="IPR002110">
    <property type="entry name" value="Ankyrin_rpt"/>
</dbReference>
<dbReference type="Pfam" id="PF12796">
    <property type="entry name" value="Ank_2"/>
    <property type="match status" value="1"/>
</dbReference>
<sequence length="282" mass="31827">MGSYETVRKEAYKAALKEKWNEMIGAYHGEKVIYMMSPITASEDTPFHLAVYSRSVQPLRRLLDIVNNNKMLGNPLTKTNAYGNTVLLEAVVAGNMEAVEALLQFVPKHAAGKYDPSEQLQTENVLGETPFYRAASSGKTEIVKHLADQFGGQIFDQGKKLIEKHRKRKDLKPILHAAIQGQHFETALKLLELDKSLHEMKDEQGMTCLHLLADMPSAFKSGYIQQAFFFEKWLYCCLPAAGGDRDQRRCKIGTEIETILASIKYFHSYIDNIALTDAPWVL</sequence>
<proteinExistence type="predicted"/>
<reference evidence="1 2" key="1">
    <citation type="submission" date="2024-01" db="EMBL/GenBank/DDBJ databases">
        <authorList>
            <person name="Waweru B."/>
        </authorList>
    </citation>
    <scope>NUCLEOTIDE SEQUENCE [LARGE SCALE GENOMIC DNA]</scope>
</reference>
<dbReference type="EMBL" id="CAWUPB010001009">
    <property type="protein sequence ID" value="CAK7336975.1"/>
    <property type="molecule type" value="Genomic_DNA"/>
</dbReference>
<dbReference type="PANTHER" id="PTHR24121:SF29">
    <property type="match status" value="1"/>
</dbReference>
<dbReference type="SUPFAM" id="SSF48403">
    <property type="entry name" value="Ankyrin repeat"/>
    <property type="match status" value="1"/>
</dbReference>
<evidence type="ECO:0000313" key="2">
    <source>
        <dbReference type="Proteomes" id="UP001314170"/>
    </source>
</evidence>
<comment type="caution">
    <text evidence="1">The sequence shown here is derived from an EMBL/GenBank/DDBJ whole genome shotgun (WGS) entry which is preliminary data.</text>
</comment>
<dbReference type="AlphaFoldDB" id="A0AAV1RJP5"/>
<gene>
    <name evidence="1" type="ORF">DCAF_LOCUS12002</name>
</gene>
<protein>
    <submittedName>
        <fullName evidence="1">Uncharacterized protein</fullName>
    </submittedName>
</protein>